<dbReference type="PANTHER" id="PTHR48079">
    <property type="entry name" value="PROTEIN YEEZ"/>
    <property type="match status" value="1"/>
</dbReference>
<name>A0ABM8YV92_9PROT</name>
<dbReference type="Gene3D" id="3.40.50.720">
    <property type="entry name" value="NAD(P)-binding Rossmann-like Domain"/>
    <property type="match status" value="1"/>
</dbReference>
<evidence type="ECO:0000259" key="1">
    <source>
        <dbReference type="Pfam" id="PF01370"/>
    </source>
</evidence>
<proteinExistence type="predicted"/>
<keyword evidence="3" id="KW-1185">Reference proteome</keyword>
<feature type="domain" description="NAD-dependent epimerase/dehydratase" evidence="1">
    <location>
        <begin position="35"/>
        <end position="228"/>
    </location>
</feature>
<dbReference type="Pfam" id="PF01370">
    <property type="entry name" value="Epimerase"/>
    <property type="match status" value="1"/>
</dbReference>
<gene>
    <name evidence="2" type="ORF">NTG6680_0129</name>
</gene>
<dbReference type="Proteomes" id="UP000839052">
    <property type="component" value="Chromosome"/>
</dbReference>
<dbReference type="InterPro" id="IPR036291">
    <property type="entry name" value="NAD(P)-bd_dom_sf"/>
</dbReference>
<reference evidence="2 3" key="1">
    <citation type="submission" date="2021-10" db="EMBL/GenBank/DDBJ databases">
        <authorList>
            <person name="Koch H."/>
        </authorList>
    </citation>
    <scope>NUCLEOTIDE SEQUENCE [LARGE SCALE GENOMIC DNA]</scope>
    <source>
        <strain evidence="2">6680</strain>
    </source>
</reference>
<dbReference type="SUPFAM" id="SSF51735">
    <property type="entry name" value="NAD(P)-binding Rossmann-fold domains"/>
    <property type="match status" value="1"/>
</dbReference>
<sequence>MYISFATCAKAAILTHNHAMKRILIVGCGDIAMRVARLLNGHYRLFGLLRNTARFAELRAAGITPLPGDLDNARSLRRLTGLAHTVLHFAPPPNTGQSDTRTRNLLAVLSRGTLPGSILYISTSGVYGDCAGESVTETHTLNAQTARAQRRVDAENKIRSWAKRTNVRAIILRVPGIYAADRLPLHRLQQGTPVIMAAEDSHTNHIHADDLSRIVTAALRHAKPNRVYHTSDDSELKMGDYFDSVADAFGLPHAPRISREQAQQTLPKTLLSFMNESRRLTNTRMKRELKIMLLYSTVADALKIIHKPNLDI</sequence>
<dbReference type="PANTHER" id="PTHR48079:SF6">
    <property type="entry name" value="NAD(P)-BINDING DOMAIN-CONTAINING PROTEIN-RELATED"/>
    <property type="match status" value="1"/>
</dbReference>
<evidence type="ECO:0000313" key="2">
    <source>
        <dbReference type="EMBL" id="CAG9931382.1"/>
    </source>
</evidence>
<organism evidence="2 3">
    <name type="scientific">Candidatus Nitrotoga arctica</name>
    <dbReference type="NCBI Taxonomy" id="453162"/>
    <lineage>
        <taxon>Bacteria</taxon>
        <taxon>Pseudomonadati</taxon>
        <taxon>Pseudomonadota</taxon>
        <taxon>Betaproteobacteria</taxon>
        <taxon>Nitrosomonadales</taxon>
        <taxon>Gallionellaceae</taxon>
        <taxon>Candidatus Nitrotoga</taxon>
    </lineage>
</organism>
<dbReference type="CDD" id="cd05266">
    <property type="entry name" value="SDR_a4"/>
    <property type="match status" value="1"/>
</dbReference>
<accession>A0ABM8YV92</accession>
<evidence type="ECO:0000313" key="3">
    <source>
        <dbReference type="Proteomes" id="UP000839052"/>
    </source>
</evidence>
<dbReference type="EMBL" id="OU912926">
    <property type="protein sequence ID" value="CAG9931382.1"/>
    <property type="molecule type" value="Genomic_DNA"/>
</dbReference>
<protein>
    <submittedName>
        <fullName evidence="2">Nucleoside-diphosphate-sugar epimerase</fullName>
    </submittedName>
</protein>
<dbReference type="InterPro" id="IPR001509">
    <property type="entry name" value="Epimerase_deHydtase"/>
</dbReference>
<dbReference type="InterPro" id="IPR051783">
    <property type="entry name" value="NAD(P)-dependent_oxidoreduct"/>
</dbReference>